<dbReference type="InterPro" id="IPR006758">
    <property type="entry name" value="A32L"/>
</dbReference>
<dbReference type="EMBL" id="KI294772">
    <property type="protein sequence ID" value="ESA03845.1"/>
    <property type="molecule type" value="Genomic_DNA"/>
</dbReference>
<protein>
    <submittedName>
        <fullName evidence="1">Uncharacterized protein</fullName>
    </submittedName>
</protein>
<dbReference type="AlphaFoldDB" id="U9T6Q7"/>
<reference evidence="1" key="1">
    <citation type="submission" date="2013-07" db="EMBL/GenBank/DDBJ databases">
        <title>The genome of an arbuscular mycorrhizal fungus provides insights into the evolution of the oldest plant symbiosis.</title>
        <authorList>
            <consortium name="DOE Joint Genome Institute"/>
            <person name="Tisserant E."/>
            <person name="Malbreil M."/>
            <person name="Kuo A."/>
            <person name="Kohler A."/>
            <person name="Symeonidi A."/>
            <person name="Balestrini R."/>
            <person name="Charron P."/>
            <person name="Duensing N."/>
            <person name="Frei-dit-Frey N."/>
            <person name="Gianinazzi-Pearson V."/>
            <person name="Gilbert B."/>
            <person name="Handa Y."/>
            <person name="Hijri M."/>
            <person name="Kaul R."/>
            <person name="Kawaguchi M."/>
            <person name="Krajinski F."/>
            <person name="Lammers P."/>
            <person name="Lapierre D."/>
            <person name="Masclaux F.G."/>
            <person name="Murat C."/>
            <person name="Morin E."/>
            <person name="Ndikumana S."/>
            <person name="Pagni M."/>
            <person name="Petitpierre D."/>
            <person name="Requena N."/>
            <person name="Rosikiewicz P."/>
            <person name="Riley R."/>
            <person name="Saito K."/>
            <person name="San Clemente H."/>
            <person name="Shapiro H."/>
            <person name="van Tuinen D."/>
            <person name="Becard G."/>
            <person name="Bonfante P."/>
            <person name="Paszkowski U."/>
            <person name="Shachar-Hill Y."/>
            <person name="Young J.P."/>
            <person name="Sanders I.R."/>
            <person name="Henrissat B."/>
            <person name="Rensing S.A."/>
            <person name="Grigoriev I.V."/>
            <person name="Corradi N."/>
            <person name="Roux C."/>
            <person name="Martin F."/>
        </authorList>
    </citation>
    <scope>NUCLEOTIDE SEQUENCE</scope>
    <source>
        <strain evidence="1">DAOM 197198</strain>
    </source>
</reference>
<dbReference type="Pfam" id="PF04665">
    <property type="entry name" value="Pox_A32"/>
    <property type="match status" value="1"/>
</dbReference>
<name>U9T6Q7_RHIID</name>
<gene>
    <name evidence="1" type="ORF">GLOINDRAFT_5189</name>
</gene>
<accession>U9T6Q7</accession>
<proteinExistence type="predicted"/>
<organism evidence="1">
    <name type="scientific">Rhizophagus irregularis (strain DAOM 181602 / DAOM 197198 / MUCL 43194)</name>
    <name type="common">Arbuscular mycorrhizal fungus</name>
    <name type="synonym">Glomus intraradices</name>
    <dbReference type="NCBI Taxonomy" id="747089"/>
    <lineage>
        <taxon>Eukaryota</taxon>
        <taxon>Fungi</taxon>
        <taxon>Fungi incertae sedis</taxon>
        <taxon>Mucoromycota</taxon>
        <taxon>Glomeromycotina</taxon>
        <taxon>Glomeromycetes</taxon>
        <taxon>Glomerales</taxon>
        <taxon>Glomeraceae</taxon>
        <taxon>Rhizophagus</taxon>
    </lineage>
</organism>
<evidence type="ECO:0000313" key="1">
    <source>
        <dbReference type="EMBL" id="ESA03845.1"/>
    </source>
</evidence>
<sequence>MIACRRDIQLHFIQTYIAIIFEDLCSDPPSVQRQIIPFFLSGRHNNISPIYVTQKYQCVPKVIRKNATHLCLFNGGSTEDISKIVHQYVEDYIIATKL</sequence>
<dbReference type="HOGENOM" id="CLU_2334727_0_0_1"/>